<comment type="caution">
    <text evidence="7">The sequence shown here is derived from an EMBL/GenBank/DDBJ whole genome shotgun (WGS) entry which is preliminary data.</text>
</comment>
<proteinExistence type="predicted"/>
<dbReference type="InterPro" id="IPR025258">
    <property type="entry name" value="RH_dom"/>
</dbReference>
<evidence type="ECO:0000256" key="1">
    <source>
        <dbReference type="ARBA" id="ARBA00022723"/>
    </source>
</evidence>
<dbReference type="InterPro" id="IPR051366">
    <property type="entry name" value="DEF8"/>
</dbReference>
<dbReference type="Pfam" id="PF13901">
    <property type="entry name" value="RH_dom"/>
    <property type="match status" value="1"/>
</dbReference>
<dbReference type="GO" id="GO:0008270">
    <property type="term" value="F:zinc ion binding"/>
    <property type="evidence" value="ECO:0007669"/>
    <property type="project" value="UniProtKB-KW"/>
</dbReference>
<organism evidence="7 8">
    <name type="scientific">Bugula neritina</name>
    <name type="common">Brown bryozoan</name>
    <name type="synonym">Sertularia neritina</name>
    <dbReference type="NCBI Taxonomy" id="10212"/>
    <lineage>
        <taxon>Eukaryota</taxon>
        <taxon>Metazoa</taxon>
        <taxon>Spiralia</taxon>
        <taxon>Lophotrochozoa</taxon>
        <taxon>Bryozoa</taxon>
        <taxon>Gymnolaemata</taxon>
        <taxon>Cheilostomatida</taxon>
        <taxon>Flustrina</taxon>
        <taxon>Buguloidea</taxon>
        <taxon>Bugulidae</taxon>
        <taxon>Bugula</taxon>
    </lineage>
</organism>
<keyword evidence="1" id="KW-0479">Metal-binding</keyword>
<dbReference type="PANTHER" id="PTHR12326">
    <property type="entry name" value="PLECKSTRIN HOMOLOGY DOMAIN CONTAINING PROTEIN"/>
    <property type="match status" value="1"/>
</dbReference>
<gene>
    <name evidence="7" type="ORF">EB796_020228</name>
</gene>
<evidence type="ECO:0000256" key="3">
    <source>
        <dbReference type="ARBA" id="ARBA00022771"/>
    </source>
</evidence>
<evidence type="ECO:0000259" key="6">
    <source>
        <dbReference type="PROSITE" id="PS50089"/>
    </source>
</evidence>
<sequence length="73" mass="8544">MAKGFICEICNNSKDILFPFQFDKVVRCNHCHSCYHNNCYNKRNKNCPKCERIESRKLKSMAASEQTNVDIPE</sequence>
<protein>
    <submittedName>
        <fullName evidence="7">KIAA0226</fullName>
    </submittedName>
</protein>
<dbReference type="OrthoDB" id="10067503at2759"/>
<dbReference type="EMBL" id="VXIV02003031">
    <property type="protein sequence ID" value="KAF6021464.1"/>
    <property type="molecule type" value="Genomic_DNA"/>
</dbReference>
<evidence type="ECO:0000313" key="7">
    <source>
        <dbReference type="EMBL" id="KAF6021464.1"/>
    </source>
</evidence>
<dbReference type="InterPro" id="IPR001841">
    <property type="entry name" value="Znf_RING"/>
</dbReference>
<reference evidence="7" key="1">
    <citation type="submission" date="2020-06" db="EMBL/GenBank/DDBJ databases">
        <title>Draft genome of Bugula neritina, a colonial animal packing powerful symbionts and potential medicines.</title>
        <authorList>
            <person name="Rayko M."/>
        </authorList>
    </citation>
    <scope>NUCLEOTIDE SEQUENCE [LARGE SCALE GENOMIC DNA]</scope>
    <source>
        <strain evidence="7">Kwan_BN1</strain>
    </source>
</reference>
<keyword evidence="8" id="KW-1185">Reference proteome</keyword>
<feature type="domain" description="RING-type" evidence="6">
    <location>
        <begin position="7"/>
        <end position="51"/>
    </location>
</feature>
<evidence type="ECO:0000256" key="4">
    <source>
        <dbReference type="ARBA" id="ARBA00022833"/>
    </source>
</evidence>
<dbReference type="PANTHER" id="PTHR12326:SF3">
    <property type="entry name" value="DIFFERENTIALLY EXPRESSED IN FDCP 8 HOMOLOG"/>
    <property type="match status" value="1"/>
</dbReference>
<keyword evidence="3 5" id="KW-0863">Zinc-finger</keyword>
<keyword evidence="4" id="KW-0862">Zinc</keyword>
<evidence type="ECO:0000256" key="2">
    <source>
        <dbReference type="ARBA" id="ARBA00022737"/>
    </source>
</evidence>
<keyword evidence="2" id="KW-0677">Repeat</keyword>
<dbReference type="SMART" id="SM01175">
    <property type="entry name" value="DUF4206"/>
    <property type="match status" value="1"/>
</dbReference>
<dbReference type="PROSITE" id="PS50089">
    <property type="entry name" value="ZF_RING_2"/>
    <property type="match status" value="1"/>
</dbReference>
<dbReference type="AlphaFoldDB" id="A0A7J7J6U5"/>
<evidence type="ECO:0000256" key="5">
    <source>
        <dbReference type="PROSITE-ProRule" id="PRU00175"/>
    </source>
</evidence>
<name>A0A7J7J6U5_BUGNE</name>
<accession>A0A7J7J6U5</accession>
<evidence type="ECO:0000313" key="8">
    <source>
        <dbReference type="Proteomes" id="UP000593567"/>
    </source>
</evidence>
<dbReference type="Proteomes" id="UP000593567">
    <property type="component" value="Unassembled WGS sequence"/>
</dbReference>